<protein>
    <submittedName>
        <fullName evidence="1">Stage III sporulation protein SpoIIIAB</fullName>
    </submittedName>
</protein>
<name>A0A9J6RFH1_9BACI</name>
<evidence type="ECO:0000313" key="2">
    <source>
        <dbReference type="Proteomes" id="UP001084197"/>
    </source>
</evidence>
<evidence type="ECO:0000313" key="1">
    <source>
        <dbReference type="EMBL" id="MCZ0704083.1"/>
    </source>
</evidence>
<dbReference type="AlphaFoldDB" id="A0A9J6RFH1"/>
<keyword evidence="2" id="KW-1185">Reference proteome</keyword>
<dbReference type="NCBIfam" id="TIGR02833">
    <property type="entry name" value="spore_III_AB"/>
    <property type="match status" value="1"/>
</dbReference>
<dbReference type="InterPro" id="IPR014198">
    <property type="entry name" value="Spore_III_AB"/>
</dbReference>
<reference evidence="1" key="1">
    <citation type="submission" date="2022-11" db="EMBL/GenBank/DDBJ databases">
        <title>WGS of Natronobacillus azotifigens 24KS-1, an anaerobic diazotrophic haloalkaliphile from soda-rich habitats.</title>
        <authorList>
            <person name="Sorokin D.Y."/>
            <person name="Merkel A.Y."/>
        </authorList>
    </citation>
    <scope>NUCLEOTIDE SEQUENCE</scope>
    <source>
        <strain evidence="1">24KS-1</strain>
    </source>
</reference>
<organism evidence="1 2">
    <name type="scientific">Natronobacillus azotifigens</name>
    <dbReference type="NCBI Taxonomy" id="472978"/>
    <lineage>
        <taxon>Bacteria</taxon>
        <taxon>Bacillati</taxon>
        <taxon>Bacillota</taxon>
        <taxon>Bacilli</taxon>
        <taxon>Bacillales</taxon>
        <taxon>Bacillaceae</taxon>
        <taxon>Natronobacillus</taxon>
    </lineage>
</organism>
<comment type="caution">
    <text evidence="1">The sequence shown here is derived from an EMBL/GenBank/DDBJ whole genome shotgun (WGS) entry which is preliminary data.</text>
</comment>
<dbReference type="RefSeq" id="WP_268780850.1">
    <property type="nucleotide sequence ID" value="NZ_JAPRAT010000027.1"/>
</dbReference>
<sequence length="169" mass="18980">MKWIGAILLICATTLIGVEISSKLSRRPKEIRQLKTALQILEAEIVYSQATLADAFSQIAQQLSQPVSSLFQAIASKLNTSNDLTYTWGEEVNRFLGNSSVGRDEAEVLLQFGETLGQYDIVQQKKYIQLSITHLDRILIEAQENYQRYGKMFKNLGVLAGLFLVLLLI</sequence>
<gene>
    <name evidence="1" type="primary">spoIIIAB</name>
    <name evidence="1" type="ORF">OWO01_12780</name>
</gene>
<dbReference type="EMBL" id="JAPRAT010000027">
    <property type="protein sequence ID" value="MCZ0704083.1"/>
    <property type="molecule type" value="Genomic_DNA"/>
</dbReference>
<accession>A0A9J6RFH1</accession>
<proteinExistence type="predicted"/>
<dbReference type="Proteomes" id="UP001084197">
    <property type="component" value="Unassembled WGS sequence"/>
</dbReference>
<dbReference type="Pfam" id="PF09548">
    <property type="entry name" value="Spore_III_AB"/>
    <property type="match status" value="1"/>
</dbReference>
<dbReference type="PIRSF" id="PIRSF021435">
    <property type="entry name" value="SpoIIIAB"/>
    <property type="match status" value="1"/>
</dbReference>